<keyword evidence="2" id="KW-0732">Signal</keyword>
<evidence type="ECO:0000313" key="3">
    <source>
        <dbReference type="EMBL" id="RCJ30621.1"/>
    </source>
</evidence>
<evidence type="ECO:0000256" key="2">
    <source>
        <dbReference type="SAM" id="SignalP"/>
    </source>
</evidence>
<name>A0A367R3V4_NOSPU</name>
<dbReference type="EMBL" id="LXQE01000185">
    <property type="protein sequence ID" value="RCJ30621.1"/>
    <property type="molecule type" value="Genomic_DNA"/>
</dbReference>
<reference evidence="3 4" key="1">
    <citation type="submission" date="2016-04" db="EMBL/GenBank/DDBJ databases">
        <authorList>
            <person name="Evans L.H."/>
            <person name="Alamgir A."/>
            <person name="Owens N."/>
            <person name="Weber N.D."/>
            <person name="Virtaneva K."/>
            <person name="Barbian K."/>
            <person name="Babar A."/>
            <person name="Rosenke K."/>
        </authorList>
    </citation>
    <scope>NUCLEOTIDE SEQUENCE [LARGE SCALE GENOMIC DNA]</scope>
    <source>
        <strain evidence="3">NIES-2108</strain>
    </source>
</reference>
<evidence type="ECO:0000313" key="4">
    <source>
        <dbReference type="Proteomes" id="UP000252085"/>
    </source>
</evidence>
<keyword evidence="1" id="KW-0175">Coiled coil</keyword>
<organism evidence="3 4">
    <name type="scientific">Nostoc punctiforme NIES-2108</name>
    <dbReference type="NCBI Taxonomy" id="1356359"/>
    <lineage>
        <taxon>Bacteria</taxon>
        <taxon>Bacillati</taxon>
        <taxon>Cyanobacteriota</taxon>
        <taxon>Cyanophyceae</taxon>
        <taxon>Nostocales</taxon>
        <taxon>Nostocaceae</taxon>
        <taxon>Nostoc</taxon>
    </lineage>
</organism>
<sequence>MRRKISSIGILTGLLTVSMSHGIAFADISGKHPYYLHARSDLRKAEILLQHSDESNVVQETKIAYQNVHNAIREIDRAAVYDRKDVDDNPPVDNSIAHLDRLRAIYKLLRSAEKDISREEDNRSAVGLRNRAEANINQAKRRVEIAVSRDVVDDLLHDRY</sequence>
<proteinExistence type="predicted"/>
<gene>
    <name evidence="3" type="ORF">A6769_33025</name>
</gene>
<dbReference type="AlphaFoldDB" id="A0A367R3V4"/>
<dbReference type="Proteomes" id="UP000252085">
    <property type="component" value="Unassembled WGS sequence"/>
</dbReference>
<feature type="signal peptide" evidence="2">
    <location>
        <begin position="1"/>
        <end position="26"/>
    </location>
</feature>
<evidence type="ECO:0000256" key="1">
    <source>
        <dbReference type="SAM" id="Coils"/>
    </source>
</evidence>
<protein>
    <submittedName>
        <fullName evidence="3">Uncharacterized protein</fullName>
    </submittedName>
</protein>
<feature type="coiled-coil region" evidence="1">
    <location>
        <begin position="102"/>
        <end position="149"/>
    </location>
</feature>
<feature type="chain" id="PRO_5016744244" evidence="2">
    <location>
        <begin position="27"/>
        <end position="160"/>
    </location>
</feature>
<accession>A0A367R3V4</accession>
<comment type="caution">
    <text evidence="3">The sequence shown here is derived from an EMBL/GenBank/DDBJ whole genome shotgun (WGS) entry which is preliminary data.</text>
</comment>